<evidence type="ECO:0000313" key="2">
    <source>
        <dbReference type="Proteomes" id="UP001139319"/>
    </source>
</evidence>
<accession>A0A9X2I4Y1</accession>
<comment type="caution">
    <text evidence="1">The sequence shown here is derived from an EMBL/GenBank/DDBJ whole genome shotgun (WGS) entry which is preliminary data.</text>
</comment>
<dbReference type="RefSeq" id="WP_253967824.1">
    <property type="nucleotide sequence ID" value="NZ_JAMFTH010000002.1"/>
</dbReference>
<evidence type="ECO:0000313" key="1">
    <source>
        <dbReference type="EMBL" id="MCP8899527.1"/>
    </source>
</evidence>
<name>A0A9X2I4Y1_9GAMM</name>
<keyword evidence="2" id="KW-1185">Reference proteome</keyword>
<dbReference type="Proteomes" id="UP001139319">
    <property type="component" value="Unassembled WGS sequence"/>
</dbReference>
<gene>
    <name evidence="1" type="ORF">M6D89_09475</name>
</gene>
<sequence length="73" mass="8297">MSQRRDREALLAPKGAAKTSIRCVAYTDVGKGREQDAEGLHFLPRAMAIAYEARQGQWIARMPERQEHFPAKE</sequence>
<organism evidence="1 2">
    <name type="scientific">Gilvimarinus xylanilyticus</name>
    <dbReference type="NCBI Taxonomy" id="2944139"/>
    <lineage>
        <taxon>Bacteria</taxon>
        <taxon>Pseudomonadati</taxon>
        <taxon>Pseudomonadota</taxon>
        <taxon>Gammaproteobacteria</taxon>
        <taxon>Cellvibrionales</taxon>
        <taxon>Cellvibrionaceae</taxon>
        <taxon>Gilvimarinus</taxon>
    </lineage>
</organism>
<reference evidence="1" key="2">
    <citation type="submission" date="2023-01" db="EMBL/GenBank/DDBJ databases">
        <title>Gilvimarinus xylanilyticus HB14 isolated from Caulerpa lentillifera aquaculture base in Hainan, China.</title>
        <authorList>
            <person name="Zhang Y.-J."/>
        </authorList>
    </citation>
    <scope>NUCLEOTIDE SEQUENCE</scope>
    <source>
        <strain evidence="1">HB14</strain>
    </source>
</reference>
<reference evidence="1" key="1">
    <citation type="submission" date="2022-05" db="EMBL/GenBank/DDBJ databases">
        <authorList>
            <person name="Sun H.-N."/>
        </authorList>
    </citation>
    <scope>NUCLEOTIDE SEQUENCE</scope>
    <source>
        <strain evidence="1">HB14</strain>
    </source>
</reference>
<dbReference type="AlphaFoldDB" id="A0A9X2I4Y1"/>
<protein>
    <submittedName>
        <fullName evidence="1">Uncharacterized protein</fullName>
    </submittedName>
</protein>
<dbReference type="EMBL" id="JAMFTH010000002">
    <property type="protein sequence ID" value="MCP8899527.1"/>
    <property type="molecule type" value="Genomic_DNA"/>
</dbReference>
<proteinExistence type="predicted"/>